<dbReference type="Proteomes" id="UP000184267">
    <property type="component" value="Unassembled WGS sequence"/>
</dbReference>
<proteinExistence type="predicted"/>
<dbReference type="AlphaFoldDB" id="A0A1M2W0J5"/>
<keyword evidence="3" id="KW-1185">Reference proteome</keyword>
<dbReference type="OMA" id="WENAGQI"/>
<reference evidence="2 3" key="1">
    <citation type="submission" date="2016-10" db="EMBL/GenBank/DDBJ databases">
        <title>Genome sequence of the basidiomycete white-rot fungus Trametes pubescens.</title>
        <authorList>
            <person name="Makela M.R."/>
            <person name="Granchi Z."/>
            <person name="Peng M."/>
            <person name="De Vries R.P."/>
            <person name="Grigoriev I."/>
            <person name="Riley R."/>
            <person name="Hilden K."/>
        </authorList>
    </citation>
    <scope>NUCLEOTIDE SEQUENCE [LARGE SCALE GENOMIC DNA]</scope>
    <source>
        <strain evidence="2 3">FBCC735</strain>
    </source>
</reference>
<evidence type="ECO:0000313" key="3">
    <source>
        <dbReference type="Proteomes" id="UP000184267"/>
    </source>
</evidence>
<name>A0A1M2W0J5_TRAPU</name>
<comment type="caution">
    <text evidence="2">The sequence shown here is derived from an EMBL/GenBank/DDBJ whole genome shotgun (WGS) entry which is preliminary data.</text>
</comment>
<organism evidence="2 3">
    <name type="scientific">Trametes pubescens</name>
    <name type="common">White-rot fungus</name>
    <dbReference type="NCBI Taxonomy" id="154538"/>
    <lineage>
        <taxon>Eukaryota</taxon>
        <taxon>Fungi</taxon>
        <taxon>Dikarya</taxon>
        <taxon>Basidiomycota</taxon>
        <taxon>Agaricomycotina</taxon>
        <taxon>Agaricomycetes</taxon>
        <taxon>Polyporales</taxon>
        <taxon>Polyporaceae</taxon>
        <taxon>Trametes</taxon>
    </lineage>
</organism>
<sequence length="177" mass="20340">MTAPDLVLRFVYPANANADFRTVNIHQAVEGSDTLIELYKFHHPNTGVNTGLTTFQRKNFETQLWENAGQIEWNSNTSGAVYFGVERISIRELRKSKKPSSKSRRFKVNSSEYKWKIAENGADLICVSDNLTNRGKTIAMWTQEALILRVAERAEGFLDRVVVTCVLNLWFKRLNLW</sequence>
<evidence type="ECO:0000259" key="1">
    <source>
        <dbReference type="Pfam" id="PF20236"/>
    </source>
</evidence>
<protein>
    <recommendedName>
        <fullName evidence="1">DUF6593 domain-containing protein</fullName>
    </recommendedName>
</protein>
<dbReference type="Pfam" id="PF20236">
    <property type="entry name" value="DUF6593"/>
    <property type="match status" value="1"/>
</dbReference>
<dbReference type="InterPro" id="IPR046528">
    <property type="entry name" value="DUF6593"/>
</dbReference>
<feature type="domain" description="DUF6593" evidence="1">
    <location>
        <begin position="37"/>
        <end position="167"/>
    </location>
</feature>
<accession>A0A1M2W0J5</accession>
<dbReference type="OrthoDB" id="3132420at2759"/>
<gene>
    <name evidence="2" type="ORF">TRAPUB_10066</name>
</gene>
<evidence type="ECO:0000313" key="2">
    <source>
        <dbReference type="EMBL" id="OJT13300.1"/>
    </source>
</evidence>
<dbReference type="EMBL" id="MNAD01000413">
    <property type="protein sequence ID" value="OJT13300.1"/>
    <property type="molecule type" value="Genomic_DNA"/>
</dbReference>